<dbReference type="RefSeq" id="WP_005776356.1">
    <property type="nucleotide sequence ID" value="NZ_CP054003.1"/>
</dbReference>
<accession>A0AAP9SVD6</accession>
<dbReference type="InterPro" id="IPR033395">
    <property type="entry name" value="DUF5106"/>
</dbReference>
<dbReference type="Proteomes" id="UP000501467">
    <property type="component" value="Chromosome"/>
</dbReference>
<dbReference type="Gene3D" id="3.40.30.10">
    <property type="entry name" value="Glutaredoxin"/>
    <property type="match status" value="1"/>
</dbReference>
<proteinExistence type="predicted"/>
<name>A0AAP9SVD6_BACFG</name>
<protein>
    <submittedName>
        <fullName evidence="3">DUF5106 domain-containing protein</fullName>
    </submittedName>
</protein>
<feature type="signal peptide" evidence="1">
    <location>
        <begin position="1"/>
        <end position="26"/>
    </location>
</feature>
<feature type="domain" description="DUF5106" evidence="2">
    <location>
        <begin position="24"/>
        <end position="172"/>
    </location>
</feature>
<evidence type="ECO:0000313" key="3">
    <source>
        <dbReference type="EMBL" id="QKH84345.1"/>
    </source>
</evidence>
<organism evidence="3 4">
    <name type="scientific">Bacteroides fragilis</name>
    <dbReference type="NCBI Taxonomy" id="817"/>
    <lineage>
        <taxon>Bacteria</taxon>
        <taxon>Pseudomonadati</taxon>
        <taxon>Bacteroidota</taxon>
        <taxon>Bacteroidia</taxon>
        <taxon>Bacteroidales</taxon>
        <taxon>Bacteroidaceae</taxon>
        <taxon>Bacteroides</taxon>
    </lineage>
</organism>
<reference evidence="3 4" key="1">
    <citation type="submission" date="2020-05" db="EMBL/GenBank/DDBJ databases">
        <title>FDA dAtabase for Regulatory Grade micrObial Sequences (FDA-ARGOS): Supporting development and validation of Infectious Disease Dx tests.</title>
        <authorList>
            <person name="Bojja K."/>
            <person name="Kessler A."/>
            <person name="Tallon L."/>
            <person name="Sadzewicz L."/>
            <person name="Zhao X."/>
            <person name="Vavikolanu K."/>
            <person name="Mehta A."/>
            <person name="Aluvathingal J."/>
            <person name="Nadendla S."/>
            <person name="Myers T."/>
            <person name="Yan Y."/>
            <person name="Sichtig H."/>
        </authorList>
    </citation>
    <scope>NUCLEOTIDE SEQUENCE [LARGE SCALE GENOMIC DNA]</scope>
    <source>
        <strain evidence="3 4">FDAARGOS_763</strain>
    </source>
</reference>
<keyword evidence="1" id="KW-0732">Signal</keyword>
<dbReference type="AlphaFoldDB" id="A0AAP9SVD6"/>
<dbReference type="Pfam" id="PF17127">
    <property type="entry name" value="DUF5106"/>
    <property type="match status" value="1"/>
</dbReference>
<evidence type="ECO:0000256" key="1">
    <source>
        <dbReference type="SAM" id="SignalP"/>
    </source>
</evidence>
<evidence type="ECO:0000313" key="4">
    <source>
        <dbReference type="Proteomes" id="UP000501467"/>
    </source>
</evidence>
<evidence type="ECO:0000259" key="2">
    <source>
        <dbReference type="Pfam" id="PF17127"/>
    </source>
</evidence>
<gene>
    <name evidence="3" type="ORF">FOC69_08240</name>
</gene>
<sequence>MISNVKYLSFILLLVLTACKSGPAASQEQNGKQDTVKVFNLPDIPVVLNTVSQRADYMVKHYWDRFDFTDTTYVSQIDVAEQAWVDYCDLLEHVPLSDAQTAIKETIGRAGKNKKMLDFFAELADKYLYDPNSPMRNEELYIPVLEALTASPMLNETEKIRPQARLELAQKNRLGTKALNFTYTLDSGAKGTLYQFPAEYTLLFINNPGCHACSEMIEGLKSSPVINGFIAGKKLRVLSLYPDEELDEWKKHRGDFAKEWTNGYDKELVIKNKNLYDLRAIPTLYLLDKNKTVLLKDATLQKVEQYLAERG</sequence>
<dbReference type="PROSITE" id="PS51257">
    <property type="entry name" value="PROKAR_LIPOPROTEIN"/>
    <property type="match status" value="1"/>
</dbReference>
<dbReference type="SUPFAM" id="SSF52833">
    <property type="entry name" value="Thioredoxin-like"/>
    <property type="match status" value="1"/>
</dbReference>
<feature type="chain" id="PRO_5043054363" evidence="1">
    <location>
        <begin position="27"/>
        <end position="311"/>
    </location>
</feature>
<dbReference type="EMBL" id="CP054003">
    <property type="protein sequence ID" value="QKH84345.1"/>
    <property type="molecule type" value="Genomic_DNA"/>
</dbReference>
<dbReference type="InterPro" id="IPR036249">
    <property type="entry name" value="Thioredoxin-like_sf"/>
</dbReference>